<evidence type="ECO:0000313" key="2">
    <source>
        <dbReference type="EMBL" id="RYU79955.1"/>
    </source>
</evidence>
<dbReference type="EMBL" id="SEWE01000016">
    <property type="protein sequence ID" value="RYU79955.1"/>
    <property type="molecule type" value="Genomic_DNA"/>
</dbReference>
<evidence type="ECO:0000256" key="1">
    <source>
        <dbReference type="SAM" id="SignalP"/>
    </source>
</evidence>
<feature type="signal peptide" evidence="1">
    <location>
        <begin position="1"/>
        <end position="20"/>
    </location>
</feature>
<dbReference type="Proteomes" id="UP000294155">
    <property type="component" value="Unassembled WGS sequence"/>
</dbReference>
<name>A0A4Q5LDH9_9BACT</name>
<gene>
    <name evidence="2" type="ORF">EWM57_09745</name>
</gene>
<dbReference type="AlphaFoldDB" id="A0A4Q5LDH9"/>
<keyword evidence="1" id="KW-0732">Signal</keyword>
<organism evidence="2 3">
    <name type="scientific">Hymenobacter persicinus</name>
    <dbReference type="NCBI Taxonomy" id="2025506"/>
    <lineage>
        <taxon>Bacteria</taxon>
        <taxon>Pseudomonadati</taxon>
        <taxon>Bacteroidota</taxon>
        <taxon>Cytophagia</taxon>
        <taxon>Cytophagales</taxon>
        <taxon>Hymenobacteraceae</taxon>
        <taxon>Hymenobacter</taxon>
    </lineage>
</organism>
<sequence length="196" mass="21660">MKLLCLLLLPALLVFQSCKKEESDPKFSLPPATQTGANTLGFEVDGRVWVNYGKRCYSLTGNGRCLENTVKATMSIDNGVRTLSVWAGFTAEGYDENFNLTIDTLRGPGVYVTGKSRYKPLPNAVIPPSNGLFLSANDGAYQYISQLQKPTHITVTRVDYAQRIISGTFEGQLEDGRPPGKYVTIQYGRFDIAYTQ</sequence>
<protein>
    <submittedName>
        <fullName evidence="2">Uncharacterized protein</fullName>
    </submittedName>
</protein>
<accession>A0A4Q5LDH9</accession>
<reference evidence="2 3" key="1">
    <citation type="submission" date="2019-02" db="EMBL/GenBank/DDBJ databases">
        <title>Bacterial novel species isolated from soil.</title>
        <authorList>
            <person name="Jung H.-Y."/>
        </authorList>
    </citation>
    <scope>NUCLEOTIDE SEQUENCE [LARGE SCALE GENOMIC DNA]</scope>
    <source>
        <strain evidence="2 3">1-3-3-3</strain>
    </source>
</reference>
<proteinExistence type="predicted"/>
<keyword evidence="3" id="KW-1185">Reference proteome</keyword>
<dbReference type="RefSeq" id="WP_129920956.1">
    <property type="nucleotide sequence ID" value="NZ_SEWE01000016.1"/>
</dbReference>
<comment type="caution">
    <text evidence="2">The sequence shown here is derived from an EMBL/GenBank/DDBJ whole genome shotgun (WGS) entry which is preliminary data.</text>
</comment>
<dbReference type="PROSITE" id="PS51257">
    <property type="entry name" value="PROKAR_LIPOPROTEIN"/>
    <property type="match status" value="1"/>
</dbReference>
<dbReference type="OrthoDB" id="875340at2"/>
<feature type="chain" id="PRO_5020385038" evidence="1">
    <location>
        <begin position="21"/>
        <end position="196"/>
    </location>
</feature>
<evidence type="ECO:0000313" key="3">
    <source>
        <dbReference type="Proteomes" id="UP000294155"/>
    </source>
</evidence>